<feature type="region of interest" description="Disordered" evidence="2">
    <location>
        <begin position="153"/>
        <end position="182"/>
    </location>
</feature>
<dbReference type="Gene3D" id="4.10.60.10">
    <property type="entry name" value="Zinc finger, CCHC-type"/>
    <property type="match status" value="1"/>
</dbReference>
<feature type="compositionally biased region" description="Basic and acidic residues" evidence="2">
    <location>
        <begin position="160"/>
        <end position="170"/>
    </location>
</feature>
<dbReference type="SUPFAM" id="SSF57756">
    <property type="entry name" value="Retrovirus zinc finger-like domains"/>
    <property type="match status" value="1"/>
</dbReference>
<evidence type="ECO:0000256" key="1">
    <source>
        <dbReference type="PROSITE-ProRule" id="PRU00047"/>
    </source>
</evidence>
<protein>
    <recommendedName>
        <fullName evidence="3">CCHC-type domain-containing protein</fullName>
    </recommendedName>
</protein>
<keyword evidence="1" id="KW-0479">Metal-binding</keyword>
<dbReference type="EMBL" id="KN654321">
    <property type="protein sequence ID" value="KHN25520.1"/>
    <property type="molecule type" value="Genomic_DNA"/>
</dbReference>
<sequence length="182" mass="21603">MNTNENIQSMQKRFTHIVNHLASLGKTFPNEDLINKVLRCLSREWQPKVTTICESKDLSSMSLAIIFGKLQEHERKRKRSIALKASSSMQEEEEKEEYDDEEDFSLFVKKFHKFVKNRRMERRHNFDNGKRSQEGSLTLKCYKCNRPGHIKAHCPTNESWPEKKSHEERRSKKAYIAWDDND</sequence>
<proteinExistence type="predicted"/>
<feature type="non-terminal residue" evidence="4">
    <location>
        <position position="182"/>
    </location>
</feature>
<dbReference type="AlphaFoldDB" id="A0A0B2QVA5"/>
<organism evidence="4">
    <name type="scientific">Glycine soja</name>
    <name type="common">Wild soybean</name>
    <dbReference type="NCBI Taxonomy" id="3848"/>
    <lineage>
        <taxon>Eukaryota</taxon>
        <taxon>Viridiplantae</taxon>
        <taxon>Streptophyta</taxon>
        <taxon>Embryophyta</taxon>
        <taxon>Tracheophyta</taxon>
        <taxon>Spermatophyta</taxon>
        <taxon>Magnoliopsida</taxon>
        <taxon>eudicotyledons</taxon>
        <taxon>Gunneridae</taxon>
        <taxon>Pentapetalae</taxon>
        <taxon>rosids</taxon>
        <taxon>fabids</taxon>
        <taxon>Fabales</taxon>
        <taxon>Fabaceae</taxon>
        <taxon>Papilionoideae</taxon>
        <taxon>50 kb inversion clade</taxon>
        <taxon>NPAAA clade</taxon>
        <taxon>indigoferoid/millettioid clade</taxon>
        <taxon>Phaseoleae</taxon>
        <taxon>Glycine</taxon>
        <taxon>Glycine subgen. Soja</taxon>
    </lineage>
</organism>
<feature type="domain" description="CCHC-type" evidence="3">
    <location>
        <begin position="140"/>
        <end position="155"/>
    </location>
</feature>
<keyword evidence="1" id="KW-0862">Zinc</keyword>
<dbReference type="Pfam" id="PF00098">
    <property type="entry name" value="zf-CCHC"/>
    <property type="match status" value="1"/>
</dbReference>
<dbReference type="Pfam" id="PF14223">
    <property type="entry name" value="Retrotran_gag_2"/>
    <property type="match status" value="1"/>
</dbReference>
<gene>
    <name evidence="4" type="ORF">glysoja_046275</name>
</gene>
<reference evidence="4" key="1">
    <citation type="submission" date="2014-07" db="EMBL/GenBank/DDBJ databases">
        <title>Identification of a novel salt tolerance gene in wild soybean by whole-genome sequencing.</title>
        <authorList>
            <person name="Lam H.-M."/>
            <person name="Qi X."/>
            <person name="Li M.-W."/>
            <person name="Liu X."/>
            <person name="Xie M."/>
            <person name="Ni M."/>
            <person name="Xu X."/>
        </authorList>
    </citation>
    <scope>NUCLEOTIDE SEQUENCE [LARGE SCALE GENOMIC DNA]</scope>
    <source>
        <tissue evidence="4">Root</tissue>
    </source>
</reference>
<keyword evidence="1" id="KW-0863">Zinc-finger</keyword>
<evidence type="ECO:0000313" key="4">
    <source>
        <dbReference type="EMBL" id="KHN25520.1"/>
    </source>
</evidence>
<dbReference type="Proteomes" id="UP000053555">
    <property type="component" value="Unassembled WGS sequence"/>
</dbReference>
<dbReference type="PROSITE" id="PS50158">
    <property type="entry name" value="ZF_CCHC"/>
    <property type="match status" value="1"/>
</dbReference>
<dbReference type="GO" id="GO:0003676">
    <property type="term" value="F:nucleic acid binding"/>
    <property type="evidence" value="ECO:0007669"/>
    <property type="project" value="InterPro"/>
</dbReference>
<dbReference type="InterPro" id="IPR001878">
    <property type="entry name" value="Znf_CCHC"/>
</dbReference>
<dbReference type="GO" id="GO:0008270">
    <property type="term" value="F:zinc ion binding"/>
    <property type="evidence" value="ECO:0007669"/>
    <property type="project" value="UniProtKB-KW"/>
</dbReference>
<evidence type="ECO:0000259" key="3">
    <source>
        <dbReference type="PROSITE" id="PS50158"/>
    </source>
</evidence>
<accession>A0A0B2QVA5</accession>
<evidence type="ECO:0000256" key="2">
    <source>
        <dbReference type="SAM" id="MobiDB-lite"/>
    </source>
</evidence>
<dbReference type="InterPro" id="IPR036875">
    <property type="entry name" value="Znf_CCHC_sf"/>
</dbReference>
<name>A0A0B2QVA5_GLYSO</name>
<dbReference type="SMART" id="SM00343">
    <property type="entry name" value="ZnF_C2HC"/>
    <property type="match status" value="1"/>
</dbReference>